<evidence type="ECO:0000313" key="1">
    <source>
        <dbReference type="EMBL" id="JAH28832.1"/>
    </source>
</evidence>
<reference evidence="1" key="1">
    <citation type="submission" date="2014-11" db="EMBL/GenBank/DDBJ databases">
        <authorList>
            <person name="Amaro Gonzalez C."/>
        </authorList>
    </citation>
    <scope>NUCLEOTIDE SEQUENCE</scope>
</reference>
<accession>A0A0E9RJ73</accession>
<organism evidence="1">
    <name type="scientific">Anguilla anguilla</name>
    <name type="common">European freshwater eel</name>
    <name type="synonym">Muraena anguilla</name>
    <dbReference type="NCBI Taxonomy" id="7936"/>
    <lineage>
        <taxon>Eukaryota</taxon>
        <taxon>Metazoa</taxon>
        <taxon>Chordata</taxon>
        <taxon>Craniata</taxon>
        <taxon>Vertebrata</taxon>
        <taxon>Euteleostomi</taxon>
        <taxon>Actinopterygii</taxon>
        <taxon>Neopterygii</taxon>
        <taxon>Teleostei</taxon>
        <taxon>Anguilliformes</taxon>
        <taxon>Anguillidae</taxon>
        <taxon>Anguilla</taxon>
    </lineage>
</organism>
<dbReference type="EMBL" id="GBXM01079745">
    <property type="protein sequence ID" value="JAH28832.1"/>
    <property type="molecule type" value="Transcribed_RNA"/>
</dbReference>
<dbReference type="AlphaFoldDB" id="A0A0E9RJ73"/>
<reference evidence="1" key="2">
    <citation type="journal article" date="2015" name="Fish Shellfish Immunol.">
        <title>Early steps in the European eel (Anguilla anguilla)-Vibrio vulnificus interaction in the gills: Role of the RtxA13 toxin.</title>
        <authorList>
            <person name="Callol A."/>
            <person name="Pajuelo D."/>
            <person name="Ebbesson L."/>
            <person name="Teles M."/>
            <person name="MacKenzie S."/>
            <person name="Amaro C."/>
        </authorList>
    </citation>
    <scope>NUCLEOTIDE SEQUENCE</scope>
</reference>
<sequence>MNDTMLSFYEKLNFLGLHRVPQHYLEYPPYPSLYNNTEQSELCL</sequence>
<proteinExistence type="predicted"/>
<name>A0A0E9RJ73_ANGAN</name>
<protein>
    <submittedName>
        <fullName evidence="1">Uncharacterized protein</fullName>
    </submittedName>
</protein>